<organism evidence="2 3">
    <name type="scientific">Syphacia muris</name>
    <dbReference type="NCBI Taxonomy" id="451379"/>
    <lineage>
        <taxon>Eukaryota</taxon>
        <taxon>Metazoa</taxon>
        <taxon>Ecdysozoa</taxon>
        <taxon>Nematoda</taxon>
        <taxon>Chromadorea</taxon>
        <taxon>Rhabditida</taxon>
        <taxon>Spirurina</taxon>
        <taxon>Oxyuridomorpha</taxon>
        <taxon>Oxyuroidea</taxon>
        <taxon>Oxyuridae</taxon>
        <taxon>Syphacia</taxon>
    </lineage>
</organism>
<dbReference type="InterPro" id="IPR001932">
    <property type="entry name" value="PPM-type_phosphatase-like_dom"/>
</dbReference>
<feature type="domain" description="PPM-type phosphatase" evidence="1">
    <location>
        <begin position="22"/>
        <end position="284"/>
    </location>
</feature>
<evidence type="ECO:0000313" key="2">
    <source>
        <dbReference type="Proteomes" id="UP000046393"/>
    </source>
</evidence>
<dbReference type="InterPro" id="IPR015655">
    <property type="entry name" value="PP2C"/>
</dbReference>
<accession>A0A0N5AGN5</accession>
<dbReference type="STRING" id="451379.A0A0N5AGN5"/>
<keyword evidence="2" id="KW-1185">Reference proteome</keyword>
<protein>
    <submittedName>
        <fullName evidence="3">PPM-type phosphatase domain-containing protein</fullName>
    </submittedName>
</protein>
<sequence length="298" mass="33143">MLSQGSTLMVISDKPGNWDQYPYSCWGMKNIRRKMEDRSSVFPTLAAILPNKKDVVAEDGLFAVFDGHNGSECASYASVHFPTCFVEVEDFKHKKMEEIMTEAFAKLTKRLDVRIENEFQINYKSGSTALCAHISNHKKLCIGWCGDSTAAMMYSTSVELLNKSHVPDDPEEAKRVEDSGGFLLVVNGELRVDGILNITRSLGDISAGSAISSIPSVLTRDLDGTEYLLILGSDGLYDAFDGDSIFSYVKKFVQKNSPKEYRELSRKASDEGSHDNITAICVFLRPVEDLWTLFSSTK</sequence>
<evidence type="ECO:0000259" key="1">
    <source>
        <dbReference type="PROSITE" id="PS51746"/>
    </source>
</evidence>
<dbReference type="Gene3D" id="3.60.40.10">
    <property type="entry name" value="PPM-type phosphatase domain"/>
    <property type="match status" value="1"/>
</dbReference>
<dbReference type="SUPFAM" id="SSF81606">
    <property type="entry name" value="PP2C-like"/>
    <property type="match status" value="1"/>
</dbReference>
<dbReference type="AlphaFoldDB" id="A0A0N5AGN5"/>
<dbReference type="CDD" id="cd00143">
    <property type="entry name" value="PP2Cc"/>
    <property type="match status" value="1"/>
</dbReference>
<dbReference type="PANTHER" id="PTHR47992">
    <property type="entry name" value="PROTEIN PHOSPHATASE"/>
    <property type="match status" value="1"/>
</dbReference>
<reference evidence="3" key="1">
    <citation type="submission" date="2017-02" db="UniProtKB">
        <authorList>
            <consortium name="WormBaseParasite"/>
        </authorList>
    </citation>
    <scope>IDENTIFICATION</scope>
</reference>
<name>A0A0N5AGN5_9BILA</name>
<dbReference type="PROSITE" id="PS51746">
    <property type="entry name" value="PPM_2"/>
    <property type="match status" value="1"/>
</dbReference>
<dbReference type="SMART" id="SM00332">
    <property type="entry name" value="PP2Cc"/>
    <property type="match status" value="1"/>
</dbReference>
<dbReference type="Pfam" id="PF00481">
    <property type="entry name" value="PP2C"/>
    <property type="match status" value="1"/>
</dbReference>
<dbReference type="GO" id="GO:0004722">
    <property type="term" value="F:protein serine/threonine phosphatase activity"/>
    <property type="evidence" value="ECO:0007669"/>
    <property type="project" value="InterPro"/>
</dbReference>
<dbReference type="Proteomes" id="UP000046393">
    <property type="component" value="Unplaced"/>
</dbReference>
<evidence type="ECO:0000313" key="3">
    <source>
        <dbReference type="WBParaSite" id="SMUV_0000349801-mRNA-1"/>
    </source>
</evidence>
<proteinExistence type="predicted"/>
<dbReference type="InterPro" id="IPR036457">
    <property type="entry name" value="PPM-type-like_dom_sf"/>
</dbReference>
<dbReference type="WBParaSite" id="SMUV_0000349801-mRNA-1">
    <property type="protein sequence ID" value="SMUV_0000349801-mRNA-1"/>
    <property type="gene ID" value="SMUV_0000349801"/>
</dbReference>